<dbReference type="OrthoDB" id="10671909at2759"/>
<dbReference type="EMBL" id="JAEUBF010000267">
    <property type="protein sequence ID" value="KAH3679629.1"/>
    <property type="molecule type" value="Genomic_DNA"/>
</dbReference>
<accession>A0A9P8PYI7</accession>
<dbReference type="Proteomes" id="UP000769528">
    <property type="component" value="Unassembled WGS sequence"/>
</dbReference>
<reference evidence="2" key="1">
    <citation type="journal article" date="2021" name="Open Biol.">
        <title>Shared evolutionary footprints suggest mitochondrial oxidative damage underlies multiple complex I losses in fungi.</title>
        <authorList>
            <person name="Schikora-Tamarit M.A."/>
            <person name="Marcet-Houben M."/>
            <person name="Nosek J."/>
            <person name="Gabaldon T."/>
        </authorList>
    </citation>
    <scope>NUCLEOTIDE SEQUENCE</scope>
    <source>
        <strain evidence="2">CBS6341</strain>
    </source>
</reference>
<feature type="compositionally biased region" description="Basic and acidic residues" evidence="1">
    <location>
        <begin position="65"/>
        <end position="81"/>
    </location>
</feature>
<proteinExistence type="predicted"/>
<feature type="region of interest" description="Disordered" evidence="1">
    <location>
        <begin position="183"/>
        <end position="210"/>
    </location>
</feature>
<evidence type="ECO:0000313" key="3">
    <source>
        <dbReference type="Proteomes" id="UP000769528"/>
    </source>
</evidence>
<feature type="region of interest" description="Disordered" evidence="1">
    <location>
        <begin position="58"/>
        <end position="152"/>
    </location>
</feature>
<gene>
    <name evidence="2" type="ORF">WICMUC_000861</name>
</gene>
<feature type="compositionally biased region" description="Polar residues" evidence="1">
    <location>
        <begin position="101"/>
        <end position="152"/>
    </location>
</feature>
<feature type="compositionally biased region" description="Polar residues" evidence="1">
    <location>
        <begin position="189"/>
        <end position="206"/>
    </location>
</feature>
<reference evidence="2" key="2">
    <citation type="submission" date="2021-01" db="EMBL/GenBank/DDBJ databases">
        <authorList>
            <person name="Schikora-Tamarit M.A."/>
        </authorList>
    </citation>
    <scope>NUCLEOTIDE SEQUENCE</scope>
    <source>
        <strain evidence="2">CBS6341</strain>
    </source>
</reference>
<dbReference type="AlphaFoldDB" id="A0A9P8PYI7"/>
<protein>
    <submittedName>
        <fullName evidence="2">Uncharacterized protein</fullName>
    </submittedName>
</protein>
<evidence type="ECO:0000256" key="1">
    <source>
        <dbReference type="SAM" id="MobiDB-lite"/>
    </source>
</evidence>
<name>A0A9P8PYI7_9ASCO</name>
<comment type="caution">
    <text evidence="2">The sequence shown here is derived from an EMBL/GenBank/DDBJ whole genome shotgun (WGS) entry which is preliminary data.</text>
</comment>
<keyword evidence="3" id="KW-1185">Reference proteome</keyword>
<evidence type="ECO:0000313" key="2">
    <source>
        <dbReference type="EMBL" id="KAH3679629.1"/>
    </source>
</evidence>
<organism evidence="2 3">
    <name type="scientific">Wickerhamomyces mucosus</name>
    <dbReference type="NCBI Taxonomy" id="1378264"/>
    <lineage>
        <taxon>Eukaryota</taxon>
        <taxon>Fungi</taxon>
        <taxon>Dikarya</taxon>
        <taxon>Ascomycota</taxon>
        <taxon>Saccharomycotina</taxon>
        <taxon>Saccharomycetes</taxon>
        <taxon>Phaffomycetales</taxon>
        <taxon>Wickerhamomycetaceae</taxon>
        <taxon>Wickerhamomyces</taxon>
    </lineage>
</organism>
<sequence length="433" mass="49511">MNIMNENTPFVSNNEGTELNQSLRRHQHLPRYEHQPNTNFQMGGKPLGYQNNTIVDHSQKSHYRQSNDRISRSRKSSDNHSSKGQNNKHPNRQITDDGTDKNVNIQSNSIANLTNKSSTPKGTTQINSQIITPTKSNSNASSPNRSIDDATSSATEVFQDEINTNIRKASSKINLFKTNLLSRKRKHQSSGLQSSPLQMSSSTVYSSPPEEKQVSKYKIFKDQYPTQFYQHNSNSDDDISLMPTLAIGFENSFKNRRKNRENDLRITDEGYYFQEVNYGDSDEETDKDIQIENGHIEGDIDVSSDYIILDNFKEGTSAIPQEFARQDNFNPSLNFNTPYINIYPSTDLPIGKTLDSKNFQFSPNTVETIEEDQENLINLLNNIPIISNVFKLIDSSTKLTNTQKAFFKFMIIMGILYEIQAILEIFYELFKFE</sequence>